<dbReference type="EMBL" id="MN740394">
    <property type="protein sequence ID" value="QHU04159.1"/>
    <property type="molecule type" value="Genomic_DNA"/>
</dbReference>
<dbReference type="AlphaFoldDB" id="A0A6C0JEW8"/>
<name>A0A6C0JEW8_9ZZZZ</name>
<evidence type="ECO:0000313" key="1">
    <source>
        <dbReference type="EMBL" id="QHU04159.1"/>
    </source>
</evidence>
<protein>
    <submittedName>
        <fullName evidence="1">Uncharacterized protein</fullName>
    </submittedName>
</protein>
<reference evidence="1" key="1">
    <citation type="journal article" date="2020" name="Nature">
        <title>Giant virus diversity and host interactions through global metagenomics.</title>
        <authorList>
            <person name="Schulz F."/>
            <person name="Roux S."/>
            <person name="Paez-Espino D."/>
            <person name="Jungbluth S."/>
            <person name="Walsh D.A."/>
            <person name="Denef V.J."/>
            <person name="McMahon K.D."/>
            <person name="Konstantinidis K.T."/>
            <person name="Eloe-Fadrosh E.A."/>
            <person name="Kyrpides N.C."/>
            <person name="Woyke T."/>
        </authorList>
    </citation>
    <scope>NUCLEOTIDE SEQUENCE</scope>
    <source>
        <strain evidence="1">GVMAG-M-3300027708-39</strain>
    </source>
</reference>
<accession>A0A6C0JEW8</accession>
<organism evidence="1">
    <name type="scientific">viral metagenome</name>
    <dbReference type="NCBI Taxonomy" id="1070528"/>
    <lineage>
        <taxon>unclassified sequences</taxon>
        <taxon>metagenomes</taxon>
        <taxon>organismal metagenomes</taxon>
    </lineage>
</organism>
<proteinExistence type="predicted"/>
<sequence>MRKGVKGCIKDLAPPFLKVEKVENKIEINFLNTFK</sequence>